<keyword evidence="1" id="KW-0812">Transmembrane</keyword>
<keyword evidence="1" id="KW-0472">Membrane</keyword>
<evidence type="ECO:0000256" key="1">
    <source>
        <dbReference type="SAM" id="Phobius"/>
    </source>
</evidence>
<accession>A0AA39QQV2</accession>
<keyword evidence="3" id="KW-1185">Reference proteome</keyword>
<evidence type="ECO:0000313" key="2">
    <source>
        <dbReference type="EMBL" id="KAK0507472.1"/>
    </source>
</evidence>
<feature type="transmembrane region" description="Helical" evidence="1">
    <location>
        <begin position="179"/>
        <end position="203"/>
    </location>
</feature>
<feature type="transmembrane region" description="Helical" evidence="1">
    <location>
        <begin position="63"/>
        <end position="87"/>
    </location>
</feature>
<reference evidence="2" key="1">
    <citation type="submission" date="2023-03" db="EMBL/GenBank/DDBJ databases">
        <title>Complete genome of Cladonia borealis.</title>
        <authorList>
            <person name="Park H."/>
        </authorList>
    </citation>
    <scope>NUCLEOTIDE SEQUENCE</scope>
    <source>
        <strain evidence="2">ANT050790</strain>
    </source>
</reference>
<sequence length="399" mass="44931">MNRDMSASEADWYSMSTLDHPPSDSQAALLQVERISSPPPSIDTHVHKHERSNKSGIDRRRSIILLHGIPHLLPLLATVAIICLNAREVYWQDLGLRDQNAKLQALQYASKAHEMIMVASLTAIVVYQIRYDLSGSKGVPLGFLTAGFQLNDLSFVFTKKFFGGATARAHSIGWSRFSLLTYLLVLGFALTSVVGPSSAVAMIPRLDWWNMSQVEAFGRVYKDRVYLNRTEAELWPGDITNAIYPDVSWCSATNTSNQNCAIRAIDIIRPWTHLHQSLGTKPNITVFQDSEATRYLTSQGGPPDNSSWTVSSTVGSIFAKDLNHYWDWQVENASLPTSVSRPLLRLAFINPTFKVKKPLVQAQCQSYLNPDWENETFDFPHDELLTPLRNSVLRYQHKI</sequence>
<organism evidence="2 3">
    <name type="scientific">Cladonia borealis</name>
    <dbReference type="NCBI Taxonomy" id="184061"/>
    <lineage>
        <taxon>Eukaryota</taxon>
        <taxon>Fungi</taxon>
        <taxon>Dikarya</taxon>
        <taxon>Ascomycota</taxon>
        <taxon>Pezizomycotina</taxon>
        <taxon>Lecanoromycetes</taxon>
        <taxon>OSLEUM clade</taxon>
        <taxon>Lecanoromycetidae</taxon>
        <taxon>Lecanorales</taxon>
        <taxon>Lecanorineae</taxon>
        <taxon>Cladoniaceae</taxon>
        <taxon>Cladonia</taxon>
    </lineage>
</organism>
<comment type="caution">
    <text evidence="2">The sequence shown here is derived from an EMBL/GenBank/DDBJ whole genome shotgun (WGS) entry which is preliminary data.</text>
</comment>
<evidence type="ECO:0000313" key="3">
    <source>
        <dbReference type="Proteomes" id="UP001166286"/>
    </source>
</evidence>
<keyword evidence="1" id="KW-1133">Transmembrane helix</keyword>
<dbReference type="EMBL" id="JAFEKC020000023">
    <property type="protein sequence ID" value="KAK0507472.1"/>
    <property type="molecule type" value="Genomic_DNA"/>
</dbReference>
<dbReference type="AlphaFoldDB" id="A0AA39QQV2"/>
<name>A0AA39QQV2_9LECA</name>
<dbReference type="Proteomes" id="UP001166286">
    <property type="component" value="Unassembled WGS sequence"/>
</dbReference>
<protein>
    <submittedName>
        <fullName evidence="2">Uncharacterized protein</fullName>
    </submittedName>
</protein>
<proteinExistence type="predicted"/>
<gene>
    <name evidence="2" type="ORF">JMJ35_009995</name>
</gene>